<evidence type="ECO:0000256" key="1">
    <source>
        <dbReference type="SAM" id="MobiDB-lite"/>
    </source>
</evidence>
<dbReference type="AlphaFoldDB" id="A0A372JEV2"/>
<evidence type="ECO:0000313" key="3">
    <source>
        <dbReference type="Proteomes" id="UP000261811"/>
    </source>
</evidence>
<feature type="region of interest" description="Disordered" evidence="1">
    <location>
        <begin position="1"/>
        <end position="67"/>
    </location>
</feature>
<comment type="caution">
    <text evidence="2">The sequence shown here is derived from an EMBL/GenBank/DDBJ whole genome shotgun (WGS) entry which is preliminary data.</text>
</comment>
<dbReference type="EMBL" id="QURH01000778">
    <property type="protein sequence ID" value="RFU38522.1"/>
    <property type="molecule type" value="Genomic_DNA"/>
</dbReference>
<organism evidence="2 3">
    <name type="scientific">Actinomadura logoneensis</name>
    <dbReference type="NCBI Taxonomy" id="2293572"/>
    <lineage>
        <taxon>Bacteria</taxon>
        <taxon>Bacillati</taxon>
        <taxon>Actinomycetota</taxon>
        <taxon>Actinomycetes</taxon>
        <taxon>Streptosporangiales</taxon>
        <taxon>Thermomonosporaceae</taxon>
        <taxon>Actinomadura</taxon>
    </lineage>
</organism>
<keyword evidence="3" id="KW-1185">Reference proteome</keyword>
<proteinExistence type="predicted"/>
<name>A0A372JEV2_9ACTN</name>
<feature type="non-terminal residue" evidence="2">
    <location>
        <position position="67"/>
    </location>
</feature>
<sequence>MSGDRFGSPWRDDRHSSDPLGQDGVAPSGPVGSEPFTTPAAFGAAPEAAGAAEAPGTAEDDLRVAGA</sequence>
<dbReference type="RefSeq" id="WP_199486926.1">
    <property type="nucleotide sequence ID" value="NZ_QURH01000778.1"/>
</dbReference>
<accession>A0A372JEV2</accession>
<evidence type="ECO:0000313" key="2">
    <source>
        <dbReference type="EMBL" id="RFU38522.1"/>
    </source>
</evidence>
<dbReference type="Proteomes" id="UP000261811">
    <property type="component" value="Unassembled WGS sequence"/>
</dbReference>
<gene>
    <name evidence="2" type="ORF">DZF91_27220</name>
</gene>
<reference evidence="2 3" key="1">
    <citation type="submission" date="2018-08" db="EMBL/GenBank/DDBJ databases">
        <title>Actinomadura jelena sp. nov., a novel Actinomycete isolated from soil in Chad.</title>
        <authorList>
            <person name="Shi L."/>
        </authorList>
    </citation>
    <scope>NUCLEOTIDE SEQUENCE [LARGE SCALE GENOMIC DNA]</scope>
    <source>
        <strain evidence="2 3">NEAU-G17</strain>
    </source>
</reference>
<feature type="compositionally biased region" description="Low complexity" evidence="1">
    <location>
        <begin position="34"/>
        <end position="57"/>
    </location>
</feature>
<protein>
    <submittedName>
        <fullName evidence="2">Uncharacterized protein</fullName>
    </submittedName>
</protein>